<dbReference type="PANTHER" id="PTHR33570:SF2">
    <property type="entry name" value="CARBOXYMUCONOLACTONE DECARBOXYLASE-LIKE DOMAIN-CONTAINING PROTEIN"/>
    <property type="match status" value="1"/>
</dbReference>
<evidence type="ECO:0000313" key="4">
    <source>
        <dbReference type="Proteomes" id="UP000676325"/>
    </source>
</evidence>
<dbReference type="EMBL" id="JAGSOH010000121">
    <property type="protein sequence ID" value="MBR7830219.1"/>
    <property type="molecule type" value="Genomic_DNA"/>
</dbReference>
<dbReference type="InterPro" id="IPR000073">
    <property type="entry name" value="AB_hydrolase_1"/>
</dbReference>
<organism evidence="3 4">
    <name type="scientific">Actinospica acidithermotolerans</name>
    <dbReference type="NCBI Taxonomy" id="2828514"/>
    <lineage>
        <taxon>Bacteria</taxon>
        <taxon>Bacillati</taxon>
        <taxon>Actinomycetota</taxon>
        <taxon>Actinomycetes</taxon>
        <taxon>Catenulisporales</taxon>
        <taxon>Actinospicaceae</taxon>
        <taxon>Actinospica</taxon>
    </lineage>
</organism>
<dbReference type="GO" id="GO:0047575">
    <property type="term" value="F:4-carboxymuconolactone decarboxylase activity"/>
    <property type="evidence" value="ECO:0007669"/>
    <property type="project" value="UniProtKB-EC"/>
</dbReference>
<dbReference type="InterPro" id="IPR052512">
    <property type="entry name" value="4CMD/NDH-1_regulator"/>
</dbReference>
<proteinExistence type="predicted"/>
<sequence>MSSCLTYRIDGPAESSRLPLLLGSSIGTDAAMWAAAVPVLARDRAVVRWNLPGHGGSPADLVPTDGSATVADFAAALLALADGLGIATFDYAGDSFGGAIGAYLAAHHPDRVNALAICCSSAHFGDPASWRARAKKVREEGAAAMAELGDTAPNRWFPAESPARSWPETAELIATHKAVDSLGYAACCDAIAAVDLTPVLAGISAPTLVVAGRGDPATPPVHARELADGIPGSGLIELPGIGHLAPFEAPQAVANELLTHFSGARFDAGMAVRRQVLGDAHVDRANARITPFTQPFQDLITRYAWGEIWTRPGLDRRTRSCITLTALVAHGHLEELAMHVRAACTNGLTPDEIGEVLLQTAIYCGVPAANSAFAVAQRVLDEMAAPAAAQETRETS</sequence>
<dbReference type="Pfam" id="PF02627">
    <property type="entry name" value="CMD"/>
    <property type="match status" value="1"/>
</dbReference>
<keyword evidence="4" id="KW-1185">Reference proteome</keyword>
<reference evidence="3" key="1">
    <citation type="submission" date="2021-04" db="EMBL/GenBank/DDBJ databases">
        <title>Genome based classification of Actinospica acidithermotolerans sp. nov., an actinobacterium isolated from an Indonesian hot spring.</title>
        <authorList>
            <person name="Kusuma A.B."/>
            <person name="Putra K.E."/>
            <person name="Nafisah S."/>
            <person name="Loh J."/>
            <person name="Nouioui I."/>
            <person name="Goodfellow M."/>
        </authorList>
    </citation>
    <scope>NUCLEOTIDE SEQUENCE</scope>
    <source>
        <strain evidence="3">MGRD01-02</strain>
    </source>
</reference>
<dbReference type="InterPro" id="IPR029058">
    <property type="entry name" value="AB_hydrolase_fold"/>
</dbReference>
<dbReference type="SUPFAM" id="SSF53474">
    <property type="entry name" value="alpha/beta-Hydrolases"/>
    <property type="match status" value="1"/>
</dbReference>
<gene>
    <name evidence="3" type="primary">pcaC</name>
    <name evidence="3" type="ORF">KDK95_28205</name>
</gene>
<dbReference type="NCBIfam" id="TIGR02425">
    <property type="entry name" value="decarb_PcaC"/>
    <property type="match status" value="1"/>
</dbReference>
<dbReference type="RefSeq" id="WP_212521349.1">
    <property type="nucleotide sequence ID" value="NZ_JAGSOH010000121.1"/>
</dbReference>
<dbReference type="InterPro" id="IPR003779">
    <property type="entry name" value="CMD-like"/>
</dbReference>
<dbReference type="Proteomes" id="UP000676325">
    <property type="component" value="Unassembled WGS sequence"/>
</dbReference>
<evidence type="ECO:0000259" key="1">
    <source>
        <dbReference type="Pfam" id="PF00561"/>
    </source>
</evidence>
<accession>A0A941IK66</accession>
<dbReference type="GO" id="GO:0051920">
    <property type="term" value="F:peroxiredoxin activity"/>
    <property type="evidence" value="ECO:0007669"/>
    <property type="project" value="InterPro"/>
</dbReference>
<dbReference type="PRINTS" id="PR00111">
    <property type="entry name" value="ABHYDROLASE"/>
</dbReference>
<name>A0A941IK66_9ACTN</name>
<dbReference type="Pfam" id="PF00561">
    <property type="entry name" value="Abhydrolase_1"/>
    <property type="match status" value="1"/>
</dbReference>
<dbReference type="Gene3D" id="1.20.1290.10">
    <property type="entry name" value="AhpD-like"/>
    <property type="match status" value="1"/>
</dbReference>
<evidence type="ECO:0000313" key="3">
    <source>
        <dbReference type="EMBL" id="MBR7830219.1"/>
    </source>
</evidence>
<feature type="domain" description="AB hydrolase-1" evidence="1">
    <location>
        <begin position="25"/>
        <end position="250"/>
    </location>
</feature>
<dbReference type="EC" id="4.1.1.44" evidence="3"/>
<dbReference type="AlphaFoldDB" id="A0A941IK66"/>
<dbReference type="SUPFAM" id="SSF69118">
    <property type="entry name" value="AhpD-like"/>
    <property type="match status" value="1"/>
</dbReference>
<dbReference type="PANTHER" id="PTHR33570">
    <property type="entry name" value="4-CARBOXYMUCONOLACTONE DECARBOXYLASE FAMILY PROTEIN"/>
    <property type="match status" value="1"/>
</dbReference>
<protein>
    <submittedName>
        <fullName evidence="3">4-carboxymuconolactone decarboxylase</fullName>
        <ecNumber evidence="3">4.1.1.44</ecNumber>
    </submittedName>
</protein>
<keyword evidence="3" id="KW-0456">Lyase</keyword>
<comment type="caution">
    <text evidence="3">The sequence shown here is derived from an EMBL/GenBank/DDBJ whole genome shotgun (WGS) entry which is preliminary data.</text>
</comment>
<dbReference type="Gene3D" id="3.40.50.1820">
    <property type="entry name" value="alpha/beta hydrolase"/>
    <property type="match status" value="1"/>
</dbReference>
<dbReference type="InterPro" id="IPR012788">
    <property type="entry name" value="Decarb_PcaC"/>
</dbReference>
<feature type="domain" description="Carboxymuconolactone decarboxylase-like" evidence="2">
    <location>
        <begin position="296"/>
        <end position="377"/>
    </location>
</feature>
<dbReference type="InterPro" id="IPR029032">
    <property type="entry name" value="AhpD-like"/>
</dbReference>
<evidence type="ECO:0000259" key="2">
    <source>
        <dbReference type="Pfam" id="PF02627"/>
    </source>
</evidence>